<evidence type="ECO:0000256" key="1">
    <source>
        <dbReference type="SAM" id="Phobius"/>
    </source>
</evidence>
<evidence type="ECO:0000313" key="2">
    <source>
        <dbReference type="EMBL" id="KAG0470663.1"/>
    </source>
</evidence>
<comment type="caution">
    <text evidence="2">The sequence shown here is derived from an EMBL/GenBank/DDBJ whole genome shotgun (WGS) entry which is preliminary data.</text>
</comment>
<dbReference type="AlphaFoldDB" id="A0A835UQY9"/>
<dbReference type="OrthoDB" id="427480at2759"/>
<sequence length="77" mass="8578">MKSSLLQQIHYTRRSNSLRSASSPLDGGPPADAALRSPAGAFWFLLHALCCLISLILGFRFSRLVFFSHLLVNDFLQ</sequence>
<dbReference type="Proteomes" id="UP000636800">
    <property type="component" value="Unassembled WGS sequence"/>
</dbReference>
<keyword evidence="1" id="KW-0812">Transmembrane</keyword>
<evidence type="ECO:0000313" key="3">
    <source>
        <dbReference type="Proteomes" id="UP000636800"/>
    </source>
</evidence>
<name>A0A835UQY9_VANPL</name>
<accession>A0A835UQY9</accession>
<organism evidence="2 3">
    <name type="scientific">Vanilla planifolia</name>
    <name type="common">Vanilla</name>
    <dbReference type="NCBI Taxonomy" id="51239"/>
    <lineage>
        <taxon>Eukaryota</taxon>
        <taxon>Viridiplantae</taxon>
        <taxon>Streptophyta</taxon>
        <taxon>Embryophyta</taxon>
        <taxon>Tracheophyta</taxon>
        <taxon>Spermatophyta</taxon>
        <taxon>Magnoliopsida</taxon>
        <taxon>Liliopsida</taxon>
        <taxon>Asparagales</taxon>
        <taxon>Orchidaceae</taxon>
        <taxon>Vanilloideae</taxon>
        <taxon>Vanilleae</taxon>
        <taxon>Vanilla</taxon>
    </lineage>
</organism>
<gene>
    <name evidence="2" type="ORF">HPP92_017363</name>
</gene>
<feature type="transmembrane region" description="Helical" evidence="1">
    <location>
        <begin position="40"/>
        <end position="59"/>
    </location>
</feature>
<dbReference type="EMBL" id="JADCNL010000008">
    <property type="protein sequence ID" value="KAG0470663.1"/>
    <property type="molecule type" value="Genomic_DNA"/>
</dbReference>
<keyword evidence="3" id="KW-1185">Reference proteome</keyword>
<protein>
    <submittedName>
        <fullName evidence="2">Uncharacterized protein</fullName>
    </submittedName>
</protein>
<reference evidence="2 3" key="1">
    <citation type="journal article" date="2020" name="Nat. Food">
        <title>A phased Vanilla planifolia genome enables genetic improvement of flavour and production.</title>
        <authorList>
            <person name="Hasing T."/>
            <person name="Tang H."/>
            <person name="Brym M."/>
            <person name="Khazi F."/>
            <person name="Huang T."/>
            <person name="Chambers A.H."/>
        </authorList>
    </citation>
    <scope>NUCLEOTIDE SEQUENCE [LARGE SCALE GENOMIC DNA]</scope>
    <source>
        <tissue evidence="2">Leaf</tissue>
    </source>
</reference>
<keyword evidence="1" id="KW-1133">Transmembrane helix</keyword>
<keyword evidence="1" id="KW-0472">Membrane</keyword>
<proteinExistence type="predicted"/>